<organism evidence="2 3">
    <name type="scientific">Prorocentrum cordatum</name>
    <dbReference type="NCBI Taxonomy" id="2364126"/>
    <lineage>
        <taxon>Eukaryota</taxon>
        <taxon>Sar</taxon>
        <taxon>Alveolata</taxon>
        <taxon>Dinophyceae</taxon>
        <taxon>Prorocentrales</taxon>
        <taxon>Prorocentraceae</taxon>
        <taxon>Prorocentrum</taxon>
    </lineage>
</organism>
<gene>
    <name evidence="2" type="ORF">PCOR1329_LOCUS74682</name>
</gene>
<evidence type="ECO:0000313" key="2">
    <source>
        <dbReference type="EMBL" id="CAK0896128.1"/>
    </source>
</evidence>
<dbReference type="EMBL" id="CAUYUJ010020144">
    <property type="protein sequence ID" value="CAK0896128.1"/>
    <property type="molecule type" value="Genomic_DNA"/>
</dbReference>
<name>A0ABN9XDP0_9DINO</name>
<keyword evidence="3" id="KW-1185">Reference proteome</keyword>
<feature type="compositionally biased region" description="Low complexity" evidence="1">
    <location>
        <begin position="1"/>
        <end position="32"/>
    </location>
</feature>
<dbReference type="Proteomes" id="UP001189429">
    <property type="component" value="Unassembled WGS sequence"/>
</dbReference>
<comment type="caution">
    <text evidence="2">The sequence shown here is derived from an EMBL/GenBank/DDBJ whole genome shotgun (WGS) entry which is preliminary data.</text>
</comment>
<feature type="region of interest" description="Disordered" evidence="1">
    <location>
        <begin position="1"/>
        <end position="99"/>
    </location>
</feature>
<evidence type="ECO:0000256" key="1">
    <source>
        <dbReference type="SAM" id="MobiDB-lite"/>
    </source>
</evidence>
<proteinExistence type="predicted"/>
<protein>
    <submittedName>
        <fullName evidence="2">Uncharacterized protein</fullName>
    </submittedName>
</protein>
<accession>A0ABN9XDP0</accession>
<reference evidence="2" key="1">
    <citation type="submission" date="2023-10" db="EMBL/GenBank/DDBJ databases">
        <authorList>
            <person name="Chen Y."/>
            <person name="Shah S."/>
            <person name="Dougan E. K."/>
            <person name="Thang M."/>
            <person name="Chan C."/>
        </authorList>
    </citation>
    <scope>NUCLEOTIDE SEQUENCE [LARGE SCALE GENOMIC DNA]</scope>
</reference>
<sequence length="146" mass="14947">LWVALPAAGAPRWPAAAGPRRSPAGLRACAEGPGAGRARGAAGGSRGRPHPLAGRCARRRGGRPEGGGRVLVSGGRGETKVSSSSRRRRRSCTSYKHTAPISPRMSVDFRMLAPGVLRSALGPLEASPAPPLARSACQEKGASVDP</sequence>
<feature type="compositionally biased region" description="Gly residues" evidence="1">
    <location>
        <begin position="33"/>
        <end position="46"/>
    </location>
</feature>
<evidence type="ECO:0000313" key="3">
    <source>
        <dbReference type="Proteomes" id="UP001189429"/>
    </source>
</evidence>
<feature type="region of interest" description="Disordered" evidence="1">
    <location>
        <begin position="121"/>
        <end position="146"/>
    </location>
</feature>
<feature type="non-terminal residue" evidence="2">
    <location>
        <position position="1"/>
    </location>
</feature>